<dbReference type="EMBL" id="BGPR01053383">
    <property type="protein sequence ID" value="GBO30206.1"/>
    <property type="molecule type" value="Genomic_DNA"/>
</dbReference>
<evidence type="ECO:0000313" key="2">
    <source>
        <dbReference type="EMBL" id="GBO30206.1"/>
    </source>
</evidence>
<protein>
    <submittedName>
        <fullName evidence="2">Uncharacterized protein</fullName>
    </submittedName>
</protein>
<sequence>MHQSLPVGGTSNHRRCGNTVTPPLLYPPEKRDLLIRRPHIHEQKGDPQQCDAKKVHDIQYCIVHE</sequence>
<feature type="non-terminal residue" evidence="2">
    <location>
        <position position="65"/>
    </location>
</feature>
<accession>A0A4Y2W0Y0</accession>
<gene>
    <name evidence="2" type="ORF">AVEN_240229_1</name>
</gene>
<name>A0A4Y2W0Y0_ARAVE</name>
<keyword evidence="3" id="KW-1185">Reference proteome</keyword>
<dbReference type="Proteomes" id="UP000499080">
    <property type="component" value="Unassembled WGS sequence"/>
</dbReference>
<proteinExistence type="predicted"/>
<feature type="region of interest" description="Disordered" evidence="1">
    <location>
        <begin position="1"/>
        <end position="23"/>
    </location>
</feature>
<organism evidence="2 3">
    <name type="scientific">Araneus ventricosus</name>
    <name type="common">Orbweaver spider</name>
    <name type="synonym">Epeira ventricosa</name>
    <dbReference type="NCBI Taxonomy" id="182803"/>
    <lineage>
        <taxon>Eukaryota</taxon>
        <taxon>Metazoa</taxon>
        <taxon>Ecdysozoa</taxon>
        <taxon>Arthropoda</taxon>
        <taxon>Chelicerata</taxon>
        <taxon>Arachnida</taxon>
        <taxon>Araneae</taxon>
        <taxon>Araneomorphae</taxon>
        <taxon>Entelegynae</taxon>
        <taxon>Araneoidea</taxon>
        <taxon>Araneidae</taxon>
        <taxon>Araneus</taxon>
    </lineage>
</organism>
<reference evidence="2 3" key="1">
    <citation type="journal article" date="2019" name="Sci. Rep.">
        <title>Orb-weaving spider Araneus ventricosus genome elucidates the spidroin gene catalogue.</title>
        <authorList>
            <person name="Kono N."/>
            <person name="Nakamura H."/>
            <person name="Ohtoshi R."/>
            <person name="Moran D.A.P."/>
            <person name="Shinohara A."/>
            <person name="Yoshida Y."/>
            <person name="Fujiwara M."/>
            <person name="Mori M."/>
            <person name="Tomita M."/>
            <person name="Arakawa K."/>
        </authorList>
    </citation>
    <scope>NUCLEOTIDE SEQUENCE [LARGE SCALE GENOMIC DNA]</scope>
</reference>
<evidence type="ECO:0000256" key="1">
    <source>
        <dbReference type="SAM" id="MobiDB-lite"/>
    </source>
</evidence>
<comment type="caution">
    <text evidence="2">The sequence shown here is derived from an EMBL/GenBank/DDBJ whole genome shotgun (WGS) entry which is preliminary data.</text>
</comment>
<evidence type="ECO:0000313" key="3">
    <source>
        <dbReference type="Proteomes" id="UP000499080"/>
    </source>
</evidence>
<dbReference type="AlphaFoldDB" id="A0A4Y2W0Y0"/>